<dbReference type="KEGG" id="mpj:MPNE_0141"/>
<evidence type="ECO:0000256" key="1">
    <source>
        <dbReference type="ARBA" id="ARBA00022491"/>
    </source>
</evidence>
<dbReference type="EMBL" id="CP002077">
    <property type="protein sequence ID" value="ADK86753.1"/>
    <property type="molecule type" value="Genomic_DNA"/>
</dbReference>
<evidence type="ECO:0000313" key="7">
    <source>
        <dbReference type="EMBL" id="ADK86753.1"/>
    </source>
</evidence>
<dbReference type="GO" id="GO:0003677">
    <property type="term" value="F:DNA binding"/>
    <property type="evidence" value="ECO:0007669"/>
    <property type="project" value="InterPro"/>
</dbReference>
<dbReference type="InterPro" id="IPR036390">
    <property type="entry name" value="WH_DNA-bd_sf"/>
</dbReference>
<comment type="similarity">
    <text evidence="5">Belongs to the HrcA family.</text>
</comment>
<dbReference type="InterPro" id="IPR002571">
    <property type="entry name" value="HrcA"/>
</dbReference>
<dbReference type="RefSeq" id="WP_010874481.1">
    <property type="nucleotide sequence ID" value="NZ_CP010546.1"/>
</dbReference>
<evidence type="ECO:0000256" key="4">
    <source>
        <dbReference type="ARBA" id="ARBA00023163"/>
    </source>
</evidence>
<name>A0A0H3DK47_MYCPB</name>
<dbReference type="GeneID" id="66609226"/>
<dbReference type="SUPFAM" id="SSF46785">
    <property type="entry name" value="Winged helix' DNA-binding domain"/>
    <property type="match status" value="1"/>
</dbReference>
<dbReference type="HOGENOM" id="CLU_050019_1_0_14"/>
<dbReference type="InterPro" id="IPR021153">
    <property type="entry name" value="HrcA_C"/>
</dbReference>
<dbReference type="HAMAP" id="MF_00081">
    <property type="entry name" value="HrcA"/>
    <property type="match status" value="1"/>
</dbReference>
<accession>A0A0H3DK47</accession>
<dbReference type="AlphaFoldDB" id="A0A0H3DK47"/>
<feature type="domain" description="Heat-inducible transcription repressor HrcA C-terminal" evidence="6">
    <location>
        <begin position="105"/>
        <end position="324"/>
    </location>
</feature>
<gene>
    <name evidence="5 7" type="primary">hrcA</name>
    <name evidence="7" type="ordered locus">MPNE_0141</name>
</gene>
<dbReference type="PANTHER" id="PTHR34824">
    <property type="entry name" value="HEAT-INDUCIBLE TRANSCRIPTION REPRESSOR HRCA"/>
    <property type="match status" value="1"/>
</dbReference>
<evidence type="ECO:0000256" key="2">
    <source>
        <dbReference type="ARBA" id="ARBA00023015"/>
    </source>
</evidence>
<dbReference type="PANTHER" id="PTHR34824:SF1">
    <property type="entry name" value="HEAT-INDUCIBLE TRANSCRIPTION REPRESSOR HRCA"/>
    <property type="match status" value="1"/>
</dbReference>
<proteinExistence type="inferred from homology"/>
<dbReference type="PIRSF" id="PIRSF005485">
    <property type="entry name" value="HrcA"/>
    <property type="match status" value="1"/>
</dbReference>
<dbReference type="Pfam" id="PF01628">
    <property type="entry name" value="HrcA"/>
    <property type="match status" value="1"/>
</dbReference>
<dbReference type="GO" id="GO:0045892">
    <property type="term" value="P:negative regulation of DNA-templated transcription"/>
    <property type="evidence" value="ECO:0007669"/>
    <property type="project" value="UniProtKB-UniRule"/>
</dbReference>
<dbReference type="Proteomes" id="UP000007756">
    <property type="component" value="Chromosome"/>
</dbReference>
<evidence type="ECO:0000256" key="5">
    <source>
        <dbReference type="HAMAP-Rule" id="MF_00081"/>
    </source>
</evidence>
<dbReference type="InterPro" id="IPR029016">
    <property type="entry name" value="GAF-like_dom_sf"/>
</dbReference>
<dbReference type="InterPro" id="IPR036388">
    <property type="entry name" value="WH-like_DNA-bd_sf"/>
</dbReference>
<evidence type="ECO:0000256" key="3">
    <source>
        <dbReference type="ARBA" id="ARBA00023016"/>
    </source>
</evidence>
<sequence>MKNLTTRQAQILKAIINEYIAYPVPVGSKLLTKKYFKNLSGGTLRNEMAVLEKEGYLKKNHISSGRIPSQLGYQYYVKLLTKNDDKSNLKTRLRAIILQKHKTIDEIIELGVKFINEMVNLPVVLTHFSSDEVLKKIDLIMLDQSCALLLLVSASGNVFKKTISYANQRQFEDIMVCVRIFNDRIIDTRFCDIAQHLDVLKEIIRSKVHEYQYVIDEILFKLFNFEEFQQARKQVYGIHYLAQQPEFANQERLTRILNLLEDTSVWQQMAFMNQNNQTTNITFGDKLGLEGEEVSVASTLINTTNESKHQLAIVGPTRMDYQKVKALLLTLKEEIEEYDKQLHGGKTTSST</sequence>
<keyword evidence="1 5" id="KW-0678">Repressor</keyword>
<organism evidence="7 8">
    <name type="scientific">Mycoplasmoides pneumoniae (strain ATCC 15531 / DSM 23978 / CIP 103766 / NBRC 14401 / NCTC 10119 / FH)</name>
    <name type="common">Mycoplasma pneumoniae</name>
    <dbReference type="NCBI Taxonomy" id="722438"/>
    <lineage>
        <taxon>Bacteria</taxon>
        <taxon>Bacillati</taxon>
        <taxon>Mycoplasmatota</taxon>
        <taxon>Mycoplasmoidales</taxon>
        <taxon>Mycoplasmoidaceae</taxon>
        <taxon>Mycoplasmoides</taxon>
    </lineage>
</organism>
<dbReference type="eggNOG" id="COG1420">
    <property type="taxonomic scope" value="Bacteria"/>
</dbReference>
<dbReference type="PATRIC" id="fig|722438.3.peg.132"/>
<reference evidence="7 8" key="1">
    <citation type="journal article" date="2010" name="Appl. Environ. Microbiol.">
        <title>Targeted chromosomal knockouts in Mycoplasma pneumoniae.</title>
        <authorList>
            <person name="Krishnakumar R."/>
            <person name="Assad-Garcia N."/>
            <person name="Benders G.A."/>
            <person name="Phan Q."/>
            <person name="Montague M.G."/>
            <person name="Glass J.I."/>
        </authorList>
    </citation>
    <scope>NUCLEOTIDE SEQUENCE [LARGE SCALE GENOMIC DNA]</scope>
    <source>
        <strain evidence="8">ATCC 15531 / DSM 22911 / NBRC 14401 / NCTC 10119 / FH</strain>
    </source>
</reference>
<keyword evidence="4 5" id="KW-0804">Transcription</keyword>
<dbReference type="SUPFAM" id="SSF55781">
    <property type="entry name" value="GAF domain-like"/>
    <property type="match status" value="1"/>
</dbReference>
<dbReference type="STRING" id="722438.F539_00720"/>
<keyword evidence="2 5" id="KW-0805">Transcription regulation</keyword>
<evidence type="ECO:0000313" key="8">
    <source>
        <dbReference type="Proteomes" id="UP000007756"/>
    </source>
</evidence>
<evidence type="ECO:0000259" key="6">
    <source>
        <dbReference type="Pfam" id="PF01628"/>
    </source>
</evidence>
<protein>
    <recommendedName>
        <fullName evidence="5">Heat-inducible transcription repressor HrcA</fullName>
    </recommendedName>
</protein>
<keyword evidence="3 5" id="KW-0346">Stress response</keyword>
<comment type="function">
    <text evidence="5">Negative regulator of class I heat shock genes (grpE-dnaK-dnaJ and groELS operons). Prevents heat-shock induction of these operons.</text>
</comment>
<dbReference type="Gene3D" id="1.10.10.10">
    <property type="entry name" value="Winged helix-like DNA-binding domain superfamily/Winged helix DNA-binding domain"/>
    <property type="match status" value="1"/>
</dbReference>
<dbReference type="NCBIfam" id="TIGR00331">
    <property type="entry name" value="hrcA"/>
    <property type="match status" value="1"/>
</dbReference>
<dbReference type="SMR" id="A0A0H3DK47"/>
<dbReference type="Gene3D" id="3.30.450.40">
    <property type="match status" value="1"/>
</dbReference>
<dbReference type="PaxDb" id="722438-MPNE_0141"/>